<sequence length="484" mass="54268">MLIYATVIYHFSLHNAGNAAPVEIASSSPSSLLLPQDVGMDFCPRTRLEIVWSCLATILAASWVSVHPNMPGPNESKLKKTIRRIELMFWAIITPELIIYWAMRQWYGARKLERTLREHHKGSDPFSWTKTHGFFLQMGGFVIQDHEGSRKVLGWESLLQHYKDGRIDLSCITETIINDHSKADGFGKSIAFIQTSWFTIQCVARFSVNGLSLTALELVTASLAVLSLIMYLLWWNKPFNAEMPIVIVISEAISAPHSDQSAQNNSQEGLPTTGILEYMQSKSSKFTELVSTAHKTAKDMLNLLSFKTLIRVPVIVCTYMISRVGRMLFESTDDLPNATSEVPTFNAIRLDALLANFQMMRASFLVATLFGALHCTGWSSKIVFHSYVASLLWKISSSIITGGPLTWTCLCYFHYAHESSEYGSLAQKVHNTWFMIFGSLTLASIPLYIVSRIVLLTVAFVELQHIPRGALSNIPWANILPSIH</sequence>
<feature type="transmembrane region" description="Helical" evidence="1">
    <location>
        <begin position="215"/>
        <end position="234"/>
    </location>
</feature>
<dbReference type="PANTHER" id="PTHR35043:SF7">
    <property type="entry name" value="TRANSCRIPTION FACTOR DOMAIN-CONTAINING PROTEIN"/>
    <property type="match status" value="1"/>
</dbReference>
<feature type="transmembrane region" description="Helical" evidence="1">
    <location>
        <begin position="87"/>
        <end position="103"/>
    </location>
</feature>
<evidence type="ECO:0000256" key="1">
    <source>
        <dbReference type="SAM" id="Phobius"/>
    </source>
</evidence>
<reference evidence="2 3" key="1">
    <citation type="submission" date="2019-12" db="EMBL/GenBank/DDBJ databases">
        <authorList>
            <person name="Floudas D."/>
            <person name="Bentzer J."/>
            <person name="Ahren D."/>
            <person name="Johansson T."/>
            <person name="Persson P."/>
            <person name="Tunlid A."/>
        </authorList>
    </citation>
    <scope>NUCLEOTIDE SEQUENCE [LARGE SCALE GENOMIC DNA]</scope>
    <source>
        <strain evidence="2 3">CBS 102.39</strain>
    </source>
</reference>
<dbReference type="AlphaFoldDB" id="A0A8H4QV04"/>
<feature type="transmembrane region" description="Helical" evidence="1">
    <location>
        <begin position="435"/>
        <end position="461"/>
    </location>
</feature>
<organism evidence="2 3">
    <name type="scientific">Agrocybe pediades</name>
    <dbReference type="NCBI Taxonomy" id="84607"/>
    <lineage>
        <taxon>Eukaryota</taxon>
        <taxon>Fungi</taxon>
        <taxon>Dikarya</taxon>
        <taxon>Basidiomycota</taxon>
        <taxon>Agaricomycotina</taxon>
        <taxon>Agaricomycetes</taxon>
        <taxon>Agaricomycetidae</taxon>
        <taxon>Agaricales</taxon>
        <taxon>Agaricineae</taxon>
        <taxon>Strophariaceae</taxon>
        <taxon>Agrocybe</taxon>
    </lineage>
</organism>
<dbReference type="PANTHER" id="PTHR35043">
    <property type="entry name" value="TRANSCRIPTION FACTOR DOMAIN-CONTAINING PROTEIN"/>
    <property type="match status" value="1"/>
</dbReference>
<protein>
    <submittedName>
        <fullName evidence="2">Uncharacterized protein</fullName>
    </submittedName>
</protein>
<name>A0A8H4QV04_9AGAR</name>
<evidence type="ECO:0000313" key="2">
    <source>
        <dbReference type="EMBL" id="KAF4616852.1"/>
    </source>
</evidence>
<dbReference type="Proteomes" id="UP000521872">
    <property type="component" value="Unassembled WGS sequence"/>
</dbReference>
<accession>A0A8H4QV04</accession>
<feature type="transmembrane region" description="Helical" evidence="1">
    <location>
        <begin position="391"/>
        <end position="415"/>
    </location>
</feature>
<keyword evidence="1" id="KW-0472">Membrane</keyword>
<feature type="transmembrane region" description="Helical" evidence="1">
    <location>
        <begin position="50"/>
        <end position="66"/>
    </location>
</feature>
<keyword evidence="1" id="KW-1133">Transmembrane helix</keyword>
<feature type="transmembrane region" description="Helical" evidence="1">
    <location>
        <begin position="359"/>
        <end position="379"/>
    </location>
</feature>
<keyword evidence="3" id="KW-1185">Reference proteome</keyword>
<dbReference type="EMBL" id="JAACJL010000031">
    <property type="protein sequence ID" value="KAF4616852.1"/>
    <property type="molecule type" value="Genomic_DNA"/>
</dbReference>
<evidence type="ECO:0000313" key="3">
    <source>
        <dbReference type="Proteomes" id="UP000521872"/>
    </source>
</evidence>
<proteinExistence type="predicted"/>
<gene>
    <name evidence="2" type="ORF">D9613_008689</name>
</gene>
<comment type="caution">
    <text evidence="2">The sequence shown here is derived from an EMBL/GenBank/DDBJ whole genome shotgun (WGS) entry which is preliminary data.</text>
</comment>
<keyword evidence="1" id="KW-0812">Transmembrane</keyword>